<dbReference type="PANTHER" id="PTHR33392:SF6">
    <property type="entry name" value="POLYISOPRENYL-TEICHOIC ACID--PEPTIDOGLYCAN TEICHOIC ACID TRANSFERASE TAGU"/>
    <property type="match status" value="1"/>
</dbReference>
<keyword evidence="3" id="KW-0812">Transmembrane</keyword>
<feature type="region of interest" description="Disordered" evidence="2">
    <location>
        <begin position="1"/>
        <end position="94"/>
    </location>
</feature>
<reference evidence="5 6" key="1">
    <citation type="submission" date="2020-12" db="EMBL/GenBank/DDBJ databases">
        <title>FDA dAtabase for Regulatory Grade micrObial Sequences (FDA-ARGOS): Supporting development and validation of Infectious Disease Dx tests.</title>
        <authorList>
            <person name="Sproer C."/>
            <person name="Gronow S."/>
            <person name="Severitt S."/>
            <person name="Schroder I."/>
            <person name="Tallon L."/>
            <person name="Sadzewicz L."/>
            <person name="Zhao X."/>
            <person name="Boylan J."/>
            <person name="Ott S."/>
            <person name="Bowen H."/>
            <person name="Vavikolanu K."/>
            <person name="Mehta A."/>
            <person name="Aluvathingal J."/>
            <person name="Nadendla S."/>
            <person name="Lowell S."/>
            <person name="Myers T."/>
            <person name="Yan Y."/>
            <person name="Sichtig H."/>
        </authorList>
    </citation>
    <scope>NUCLEOTIDE SEQUENCE [LARGE SCALE GENOMIC DNA]</scope>
    <source>
        <strain evidence="5 6">FDAARGOS_1053</strain>
    </source>
</reference>
<evidence type="ECO:0000256" key="3">
    <source>
        <dbReference type="SAM" id="Phobius"/>
    </source>
</evidence>
<dbReference type="Gene3D" id="3.40.630.190">
    <property type="entry name" value="LCP protein"/>
    <property type="match status" value="1"/>
</dbReference>
<dbReference type="PANTHER" id="PTHR33392">
    <property type="entry name" value="POLYISOPRENYL-TEICHOIC ACID--PEPTIDOGLYCAN TEICHOIC ACID TRANSFERASE TAGU"/>
    <property type="match status" value="1"/>
</dbReference>
<evidence type="ECO:0000256" key="1">
    <source>
        <dbReference type="ARBA" id="ARBA00006068"/>
    </source>
</evidence>
<feature type="transmembrane region" description="Helical" evidence="3">
    <location>
        <begin position="101"/>
        <end position="119"/>
    </location>
</feature>
<dbReference type="GeneID" id="92761266"/>
<proteinExistence type="inferred from homology"/>
<keyword evidence="3" id="KW-1133">Transmembrane helix</keyword>
<dbReference type="AlphaFoldDB" id="A0A7T4JVK1"/>
<dbReference type="Pfam" id="PF03816">
    <property type="entry name" value="LytR_cpsA_psr"/>
    <property type="match status" value="1"/>
</dbReference>
<keyword evidence="3" id="KW-0472">Membrane</keyword>
<evidence type="ECO:0000313" key="5">
    <source>
        <dbReference type="EMBL" id="QQB46951.1"/>
    </source>
</evidence>
<evidence type="ECO:0000259" key="4">
    <source>
        <dbReference type="Pfam" id="PF03816"/>
    </source>
</evidence>
<dbReference type="NCBIfam" id="TIGR00350">
    <property type="entry name" value="lytR_cpsA_psr"/>
    <property type="match status" value="1"/>
</dbReference>
<dbReference type="InterPro" id="IPR004474">
    <property type="entry name" value="LytR_CpsA_psr"/>
</dbReference>
<dbReference type="InterPro" id="IPR050922">
    <property type="entry name" value="LytR/CpsA/Psr_CW_biosynth"/>
</dbReference>
<gene>
    <name evidence="5" type="ORF">I6I10_03255</name>
</gene>
<feature type="domain" description="Cell envelope-related transcriptional attenuator" evidence="4">
    <location>
        <begin position="171"/>
        <end position="313"/>
    </location>
</feature>
<accession>A0A7T4JVK1</accession>
<dbReference type="RefSeq" id="WP_005388122.1">
    <property type="nucleotide sequence ID" value="NZ_CP066007.1"/>
</dbReference>
<protein>
    <submittedName>
        <fullName evidence="5">LCP family protein</fullName>
    </submittedName>
</protein>
<evidence type="ECO:0000256" key="2">
    <source>
        <dbReference type="SAM" id="MobiDB-lite"/>
    </source>
</evidence>
<name>A0A7T4JVK1_9CORY</name>
<dbReference type="EMBL" id="CP066007">
    <property type="protein sequence ID" value="QQB46951.1"/>
    <property type="molecule type" value="Genomic_DNA"/>
</dbReference>
<dbReference type="OrthoDB" id="9782542at2"/>
<organism evidence="5 6">
    <name type="scientific">Corynebacterium glucuronolyticum</name>
    <dbReference type="NCBI Taxonomy" id="39791"/>
    <lineage>
        <taxon>Bacteria</taxon>
        <taxon>Bacillati</taxon>
        <taxon>Actinomycetota</taxon>
        <taxon>Actinomycetes</taxon>
        <taxon>Mycobacteriales</taxon>
        <taxon>Corynebacteriaceae</taxon>
        <taxon>Corynebacterium</taxon>
    </lineage>
</organism>
<comment type="similarity">
    <text evidence="1">Belongs to the LytR/CpsA/Psr (LCP) family.</text>
</comment>
<evidence type="ECO:0000313" key="6">
    <source>
        <dbReference type="Proteomes" id="UP000596145"/>
    </source>
</evidence>
<sequence length="391" mass="42761">MSEYATDRNGNVIRDRYGRPVPKRTRTPLQEARGNDNHSGLAERVQRRNNPPVNNRVERVPNASREIPSRRDSRIPNRAQRIAPQDNRRTRRTRSGCAKPLAIFLIVLLVALVGGGVWADGSLTRIDAFPSRHIADTAGTNWLLVGSDSREGLTQKQKDELMTGDDEGGSRTDTIMVLHLPMSGKPTLLSIPRDSYVPIPGYGNNKINAAFAIGGSQLLTETVEQNTGLKIDHYAEVGFGGLANIVDAVGGVELCTEDPIYDDVIAFYLEPGCHKFDGPNALKFTRSRATALGDIDRVARQRQFLGVLLDTMTSPKTLANPLKIVPLVTHVAGSFTVDNGDHIWHLARVALAMRSGINEQTIPVASFADTEVGSVVLWDQDAATKLFNSLN</sequence>
<dbReference type="Proteomes" id="UP000596145">
    <property type="component" value="Chromosome"/>
</dbReference>